<evidence type="ECO:0000313" key="3">
    <source>
        <dbReference type="EMBL" id="TDN53707.1"/>
    </source>
</evidence>
<feature type="transmembrane region" description="Helical" evidence="1">
    <location>
        <begin position="55"/>
        <end position="72"/>
    </location>
</feature>
<reference evidence="3 4" key="1">
    <citation type="submission" date="2019-03" db="EMBL/GenBank/DDBJ databases">
        <title>Genomic Encyclopedia of Type Strains, Phase IV (KMG-IV): sequencing the most valuable type-strain genomes for metagenomic binning, comparative biology and taxonomic classification.</title>
        <authorList>
            <person name="Goeker M."/>
        </authorList>
    </citation>
    <scope>NUCLEOTIDE SEQUENCE [LARGE SCALE GENOMIC DNA]</scope>
    <source>
        <strain evidence="3 4">DSM 12121</strain>
    </source>
</reference>
<name>A0A4R6E6Y1_9RHOO</name>
<dbReference type="Proteomes" id="UP000295129">
    <property type="component" value="Unassembled WGS sequence"/>
</dbReference>
<keyword evidence="1" id="KW-0472">Membrane</keyword>
<dbReference type="Pfam" id="PF04773">
    <property type="entry name" value="FecR"/>
    <property type="match status" value="1"/>
</dbReference>
<proteinExistence type="predicted"/>
<gene>
    <name evidence="3" type="ORF">C7389_10460</name>
</gene>
<protein>
    <submittedName>
        <fullName evidence="3">FecR family protein</fullName>
    </submittedName>
</protein>
<evidence type="ECO:0000259" key="2">
    <source>
        <dbReference type="Pfam" id="PF04773"/>
    </source>
</evidence>
<accession>A0A4R6E6Y1</accession>
<comment type="caution">
    <text evidence="3">The sequence shown here is derived from an EMBL/GenBank/DDBJ whole genome shotgun (WGS) entry which is preliminary data.</text>
</comment>
<dbReference type="Gene3D" id="2.60.120.1440">
    <property type="match status" value="1"/>
</dbReference>
<organism evidence="3 4">
    <name type="scientific">Azoarcus indigens</name>
    <dbReference type="NCBI Taxonomy" id="29545"/>
    <lineage>
        <taxon>Bacteria</taxon>
        <taxon>Pseudomonadati</taxon>
        <taxon>Pseudomonadota</taxon>
        <taxon>Betaproteobacteria</taxon>
        <taxon>Rhodocyclales</taxon>
        <taxon>Zoogloeaceae</taxon>
        <taxon>Azoarcus</taxon>
    </lineage>
</organism>
<dbReference type="OrthoDB" id="1100567at2"/>
<dbReference type="PIRSF" id="PIRSF018266">
    <property type="entry name" value="FecR"/>
    <property type="match status" value="1"/>
</dbReference>
<sequence length="286" mass="30966">MPPHRANSCPPSDDTQAPATALDELLSEEREALKQLFPLPGSVPRARKKPRRKERVAAAIGGSLLLAALILLDPPYAEERFQTAVGEQRTVTLADGSQITLDTASALRVSWHLRSRRSMLEQGRASFAVAPMLVRPFEVDAGRFSVQVVGTMFDVVRGPEQSSVTLSEGVVQVTAIDGSTSRLAPGQRLSTRNGSAAQTGQVDLERESAWREGRLVFDHTPLSEALAEIARYRSQPVRLHGEHLAALEVSGVFDTANTDQALSLLPRILPVRVSPQADGSVDISPR</sequence>
<evidence type="ECO:0000313" key="4">
    <source>
        <dbReference type="Proteomes" id="UP000295129"/>
    </source>
</evidence>
<dbReference type="RefSeq" id="WP_133589447.1">
    <property type="nucleotide sequence ID" value="NZ_SNVV01000004.1"/>
</dbReference>
<dbReference type="AlphaFoldDB" id="A0A4R6E6Y1"/>
<keyword evidence="4" id="KW-1185">Reference proteome</keyword>
<dbReference type="InterPro" id="IPR006860">
    <property type="entry name" value="FecR"/>
</dbReference>
<dbReference type="EMBL" id="SNVV01000004">
    <property type="protein sequence ID" value="TDN53707.1"/>
    <property type="molecule type" value="Genomic_DNA"/>
</dbReference>
<dbReference type="GO" id="GO:0016989">
    <property type="term" value="F:sigma factor antagonist activity"/>
    <property type="evidence" value="ECO:0007669"/>
    <property type="project" value="TreeGrafter"/>
</dbReference>
<dbReference type="InterPro" id="IPR012373">
    <property type="entry name" value="Ferrdict_sens_TM"/>
</dbReference>
<keyword evidence="1" id="KW-0812">Transmembrane</keyword>
<feature type="domain" description="FecR protein" evidence="2">
    <location>
        <begin position="80"/>
        <end position="172"/>
    </location>
</feature>
<dbReference type="PANTHER" id="PTHR30273:SF2">
    <property type="entry name" value="PROTEIN FECR"/>
    <property type="match status" value="1"/>
</dbReference>
<keyword evidence="1" id="KW-1133">Transmembrane helix</keyword>
<dbReference type="Gene3D" id="3.55.50.30">
    <property type="match status" value="1"/>
</dbReference>
<evidence type="ECO:0000256" key="1">
    <source>
        <dbReference type="SAM" id="Phobius"/>
    </source>
</evidence>
<dbReference type="PANTHER" id="PTHR30273">
    <property type="entry name" value="PERIPLASMIC SIGNAL SENSOR AND SIGMA FACTOR ACTIVATOR FECR-RELATED"/>
    <property type="match status" value="1"/>
</dbReference>